<keyword evidence="6" id="KW-1185">Reference proteome</keyword>
<evidence type="ECO:0000256" key="1">
    <source>
        <dbReference type="ARBA" id="ARBA00004196"/>
    </source>
</evidence>
<proteinExistence type="predicted"/>
<dbReference type="RefSeq" id="WP_096602551.1">
    <property type="nucleotide sequence ID" value="NZ_OBEN01000007.1"/>
</dbReference>
<name>A0A285P032_9AQUI</name>
<dbReference type="EMBL" id="OBEN01000007">
    <property type="protein sequence ID" value="SNZ15102.1"/>
    <property type="molecule type" value="Genomic_DNA"/>
</dbReference>
<dbReference type="AlphaFoldDB" id="A0A285P032"/>
<feature type="domain" description="Thioredoxin" evidence="4">
    <location>
        <begin position="35"/>
        <end position="166"/>
    </location>
</feature>
<evidence type="ECO:0000313" key="5">
    <source>
        <dbReference type="EMBL" id="SNZ15102.1"/>
    </source>
</evidence>
<evidence type="ECO:0000256" key="2">
    <source>
        <dbReference type="ARBA" id="ARBA00022748"/>
    </source>
</evidence>
<dbReference type="InterPro" id="IPR013740">
    <property type="entry name" value="Redoxin"/>
</dbReference>
<evidence type="ECO:0000313" key="6">
    <source>
        <dbReference type="Proteomes" id="UP000218627"/>
    </source>
</evidence>
<keyword evidence="2" id="KW-0201">Cytochrome c-type biogenesis</keyword>
<dbReference type="OrthoDB" id="25753at2"/>
<comment type="subcellular location">
    <subcellularLocation>
        <location evidence="1">Cell envelope</location>
    </subcellularLocation>
</comment>
<dbReference type="PROSITE" id="PS51352">
    <property type="entry name" value="THIOREDOXIN_2"/>
    <property type="match status" value="1"/>
</dbReference>
<dbReference type="InterPro" id="IPR036249">
    <property type="entry name" value="Thioredoxin-like_sf"/>
</dbReference>
<dbReference type="GO" id="GO:0016491">
    <property type="term" value="F:oxidoreductase activity"/>
    <property type="evidence" value="ECO:0007669"/>
    <property type="project" value="InterPro"/>
</dbReference>
<keyword evidence="3" id="KW-0676">Redox-active center</keyword>
<dbReference type="Pfam" id="PF08534">
    <property type="entry name" value="Redoxin"/>
    <property type="match status" value="1"/>
</dbReference>
<dbReference type="GO" id="GO:0017004">
    <property type="term" value="P:cytochrome complex assembly"/>
    <property type="evidence" value="ECO:0007669"/>
    <property type="project" value="UniProtKB-KW"/>
</dbReference>
<dbReference type="SUPFAM" id="SSF52833">
    <property type="entry name" value="Thioredoxin-like"/>
    <property type="match status" value="1"/>
</dbReference>
<sequence length="171" mass="19753">MRRISYLLALLLLGGLMFFAFMHKKEDEETYSVKPSVPQSLPDFTFTGLDGKVYRLSDFRGKVVLLNFWASWCPPCREEMPIFQKVYEDCKKYGFVILAVSMDTNSTARDDYLKKLKPSFLILEGNDNVKLIGLPTSYLIDKDGKLYKIKLGVYREVKEDVEKLLGPDKRC</sequence>
<dbReference type="GO" id="GO:0030313">
    <property type="term" value="C:cell envelope"/>
    <property type="evidence" value="ECO:0007669"/>
    <property type="project" value="UniProtKB-SubCell"/>
</dbReference>
<organism evidence="5 6">
    <name type="scientific">Hydrogenobacter hydrogenophilus</name>
    <dbReference type="NCBI Taxonomy" id="35835"/>
    <lineage>
        <taxon>Bacteria</taxon>
        <taxon>Pseudomonadati</taxon>
        <taxon>Aquificota</taxon>
        <taxon>Aquificia</taxon>
        <taxon>Aquificales</taxon>
        <taxon>Aquificaceae</taxon>
        <taxon>Hydrogenobacter</taxon>
    </lineage>
</organism>
<dbReference type="Gene3D" id="3.40.30.10">
    <property type="entry name" value="Glutaredoxin"/>
    <property type="match status" value="1"/>
</dbReference>
<evidence type="ECO:0000259" key="4">
    <source>
        <dbReference type="PROSITE" id="PS51352"/>
    </source>
</evidence>
<dbReference type="GO" id="GO:0016853">
    <property type="term" value="F:isomerase activity"/>
    <property type="evidence" value="ECO:0007669"/>
    <property type="project" value="UniProtKB-KW"/>
</dbReference>
<dbReference type="InterPro" id="IPR013766">
    <property type="entry name" value="Thioredoxin_domain"/>
</dbReference>
<dbReference type="PANTHER" id="PTHR42852:SF17">
    <property type="entry name" value="THIOREDOXIN-LIKE PROTEIN HI_1115"/>
    <property type="match status" value="1"/>
</dbReference>
<evidence type="ECO:0000256" key="3">
    <source>
        <dbReference type="ARBA" id="ARBA00023284"/>
    </source>
</evidence>
<dbReference type="InterPro" id="IPR050553">
    <property type="entry name" value="Thioredoxin_ResA/DsbE_sf"/>
</dbReference>
<accession>A0A285P032</accession>
<protein>
    <submittedName>
        <fullName evidence="5">Thiol-disulfide isomerase or thioredoxin</fullName>
    </submittedName>
</protein>
<dbReference type="Proteomes" id="UP000218627">
    <property type="component" value="Unassembled WGS sequence"/>
</dbReference>
<dbReference type="PROSITE" id="PS00194">
    <property type="entry name" value="THIOREDOXIN_1"/>
    <property type="match status" value="1"/>
</dbReference>
<dbReference type="PANTHER" id="PTHR42852">
    <property type="entry name" value="THIOL:DISULFIDE INTERCHANGE PROTEIN DSBE"/>
    <property type="match status" value="1"/>
</dbReference>
<dbReference type="CDD" id="cd02966">
    <property type="entry name" value="TlpA_like_family"/>
    <property type="match status" value="1"/>
</dbReference>
<gene>
    <name evidence="5" type="ORF">SAMN06265353_1285</name>
</gene>
<reference evidence="6" key="1">
    <citation type="submission" date="2017-09" db="EMBL/GenBank/DDBJ databases">
        <authorList>
            <person name="Varghese N."/>
            <person name="Submissions S."/>
        </authorList>
    </citation>
    <scope>NUCLEOTIDE SEQUENCE [LARGE SCALE GENOMIC DNA]</scope>
    <source>
        <strain evidence="6">DSM 2913</strain>
    </source>
</reference>
<dbReference type="InterPro" id="IPR017937">
    <property type="entry name" value="Thioredoxin_CS"/>
</dbReference>
<keyword evidence="5" id="KW-0413">Isomerase</keyword>